<evidence type="ECO:0000313" key="3">
    <source>
        <dbReference type="Proteomes" id="UP001165740"/>
    </source>
</evidence>
<dbReference type="RefSeq" id="XP_055881249.1">
    <property type="nucleotide sequence ID" value="XM_056025274.1"/>
</dbReference>
<evidence type="ECO:0000259" key="2">
    <source>
        <dbReference type="PROSITE" id="PS50042"/>
    </source>
</evidence>
<dbReference type="PANTHER" id="PTHR23011:SF28">
    <property type="entry name" value="CYCLIC NUCLEOTIDE-BINDING DOMAIN CONTAINING PROTEIN"/>
    <property type="match status" value="1"/>
</dbReference>
<dbReference type="PROSITE" id="PS50042">
    <property type="entry name" value="CNMP_BINDING_3"/>
    <property type="match status" value="1"/>
</dbReference>
<feature type="compositionally biased region" description="Polar residues" evidence="1">
    <location>
        <begin position="334"/>
        <end position="346"/>
    </location>
</feature>
<keyword evidence="3" id="KW-1185">Reference proteome</keyword>
<dbReference type="OMA" id="DHYMFFD"/>
<accession>A0A9W3A239</accession>
<dbReference type="PANTHER" id="PTHR23011">
    <property type="entry name" value="CYCLIC NUCLEOTIDE-BINDING DOMAIN CONTAINING PROTEIN"/>
    <property type="match status" value="1"/>
</dbReference>
<proteinExistence type="predicted"/>
<organism evidence="3 4">
    <name type="scientific">Biomphalaria glabrata</name>
    <name type="common">Bloodfluke planorb</name>
    <name type="synonym">Freshwater snail</name>
    <dbReference type="NCBI Taxonomy" id="6526"/>
    <lineage>
        <taxon>Eukaryota</taxon>
        <taxon>Metazoa</taxon>
        <taxon>Spiralia</taxon>
        <taxon>Lophotrochozoa</taxon>
        <taxon>Mollusca</taxon>
        <taxon>Gastropoda</taxon>
        <taxon>Heterobranchia</taxon>
        <taxon>Euthyneura</taxon>
        <taxon>Panpulmonata</taxon>
        <taxon>Hygrophila</taxon>
        <taxon>Lymnaeoidea</taxon>
        <taxon>Planorbidae</taxon>
        <taxon>Biomphalaria</taxon>
    </lineage>
</organism>
<dbReference type="Pfam" id="PF00027">
    <property type="entry name" value="cNMP_binding"/>
    <property type="match status" value="1"/>
</dbReference>
<dbReference type="AlphaFoldDB" id="A0A9W3A239"/>
<dbReference type="SMART" id="SM00100">
    <property type="entry name" value="cNMP"/>
    <property type="match status" value="1"/>
</dbReference>
<feature type="region of interest" description="Disordered" evidence="1">
    <location>
        <begin position="272"/>
        <end position="292"/>
    </location>
</feature>
<dbReference type="SUPFAM" id="SSF51206">
    <property type="entry name" value="cAMP-binding domain-like"/>
    <property type="match status" value="2"/>
</dbReference>
<name>A0A9W3A239_BIOGL</name>
<dbReference type="Gene3D" id="2.60.120.10">
    <property type="entry name" value="Jelly Rolls"/>
    <property type="match status" value="2"/>
</dbReference>
<dbReference type="GeneID" id="106077032"/>
<evidence type="ECO:0000313" key="4">
    <source>
        <dbReference type="RefSeq" id="XP_055881249.1"/>
    </source>
</evidence>
<dbReference type="InterPro" id="IPR018490">
    <property type="entry name" value="cNMP-bd_dom_sf"/>
</dbReference>
<dbReference type="InterPro" id="IPR000595">
    <property type="entry name" value="cNMP-bd_dom"/>
</dbReference>
<dbReference type="Proteomes" id="UP001165740">
    <property type="component" value="Chromosome 4"/>
</dbReference>
<feature type="domain" description="Cyclic nucleotide-binding" evidence="2">
    <location>
        <begin position="69"/>
        <end position="153"/>
    </location>
</feature>
<protein>
    <submittedName>
        <fullName evidence="4">Uncharacterized protein LOC106077032 isoform X2</fullName>
    </submittedName>
</protein>
<dbReference type="CDD" id="cd00038">
    <property type="entry name" value="CAP_ED"/>
    <property type="match status" value="1"/>
</dbReference>
<dbReference type="InterPro" id="IPR014710">
    <property type="entry name" value="RmlC-like_jellyroll"/>
</dbReference>
<sequence length="472" mass="53571">MLFDASYYKANRQMRTTQEVRRILTLPSDQRTDDDIYCAMIGLRGIRTIAEYPIRMQQYLAKFGTIQCFEPNKVIVLQGRIPEAFYFVLSGQVLVAVQDEITGQVKVKCHLHRGHFFGELAIIQCSRRQSSVMSTCYTELLSLSSDIFKEYFMVGGIKNMNDPDHNSFLRSLPFLQGWPTDLILGQTDNTKVTFGYFKRGSVLVKDSNFSDWLIIVKSGSLTVMKKLFKIKPDLSRRRLQAKSNRSANCDILLDAVSGDNWDSLPSINQWERSRSTSSAPMSTQRASNVSNDPLIRSSSFRHAIKSSRQRDSQYSQIQVKKITKRHDVHEEAATKQSNEGDSTQGVLNTGEQITFLDFLDSAYDAKPASATTVDREPVFVVVQVLTKGSVFGLAQCLFTNQPSLSVVSNGADCILLNKKLYLKNCSSEVMRKLRIEVSPFPSDEKLQNDLLTMVNWEAYKKSVMRQIRNTHR</sequence>
<reference evidence="4" key="1">
    <citation type="submission" date="2025-08" db="UniProtKB">
        <authorList>
            <consortium name="RefSeq"/>
        </authorList>
    </citation>
    <scope>IDENTIFICATION</scope>
</reference>
<gene>
    <name evidence="4" type="primary">LOC106077032</name>
</gene>
<evidence type="ECO:0000256" key="1">
    <source>
        <dbReference type="SAM" id="MobiDB-lite"/>
    </source>
</evidence>
<feature type="region of interest" description="Disordered" evidence="1">
    <location>
        <begin position="325"/>
        <end position="346"/>
    </location>
</feature>